<organism evidence="2 3">
    <name type="scientific">Aphanomyces astaci</name>
    <name type="common">Crayfish plague agent</name>
    <dbReference type="NCBI Taxonomy" id="112090"/>
    <lineage>
        <taxon>Eukaryota</taxon>
        <taxon>Sar</taxon>
        <taxon>Stramenopiles</taxon>
        <taxon>Oomycota</taxon>
        <taxon>Saprolegniomycetes</taxon>
        <taxon>Saprolegniales</taxon>
        <taxon>Verrucalvaceae</taxon>
        <taxon>Aphanomyces</taxon>
    </lineage>
</organism>
<evidence type="ECO:0000259" key="1">
    <source>
        <dbReference type="Pfam" id="PF21029"/>
    </source>
</evidence>
<dbReference type="GO" id="GO:0031902">
    <property type="term" value="C:late endosome membrane"/>
    <property type="evidence" value="ECO:0007669"/>
    <property type="project" value="TreeGrafter"/>
</dbReference>
<keyword evidence="3" id="KW-1185">Reference proteome</keyword>
<dbReference type="GO" id="GO:0035658">
    <property type="term" value="C:Mon1-Ccz1 complex"/>
    <property type="evidence" value="ECO:0007669"/>
    <property type="project" value="InterPro"/>
</dbReference>
<dbReference type="EMBL" id="MZMZ02003655">
    <property type="protein sequence ID" value="RQM21126.1"/>
    <property type="molecule type" value="Genomic_DNA"/>
</dbReference>
<reference evidence="2" key="1">
    <citation type="submission" date="2018-07" db="EMBL/GenBank/DDBJ databases">
        <title>Annotation of Aphanomyces astaci genome assembly.</title>
        <authorList>
            <person name="Studholme D.J."/>
        </authorList>
    </citation>
    <scope>NUCLEOTIDE SEQUENCE [LARGE SCALE GENOMIC DNA]</scope>
    <source>
        <strain evidence="2">Pc</strain>
    </source>
</reference>
<dbReference type="GO" id="GO:0005765">
    <property type="term" value="C:lysosomal membrane"/>
    <property type="evidence" value="ECO:0007669"/>
    <property type="project" value="TreeGrafter"/>
</dbReference>
<dbReference type="PANTHER" id="PTHR12897:SF4">
    <property type="entry name" value="REGULATOR OF MON1-CCZ1 COMPLEX"/>
    <property type="match status" value="1"/>
</dbReference>
<dbReference type="InterPro" id="IPR040371">
    <property type="entry name" value="RMC1"/>
</dbReference>
<dbReference type="AlphaFoldDB" id="A0A425CW26"/>
<gene>
    <name evidence="2" type="ORF">B5M09_003327</name>
</gene>
<dbReference type="InterPro" id="IPR049040">
    <property type="entry name" value="RMC1_N"/>
</dbReference>
<accession>A0A425CW26</accession>
<proteinExistence type="predicted"/>
<name>A0A425CW26_APHAT</name>
<dbReference type="PANTHER" id="PTHR12897">
    <property type="entry name" value="COLON CANCER-ASSOCIATED PROTEIN MIC1"/>
    <property type="match status" value="1"/>
</dbReference>
<dbReference type="Pfam" id="PF21029">
    <property type="entry name" value="RMC1_N"/>
    <property type="match status" value="1"/>
</dbReference>
<evidence type="ECO:0000313" key="2">
    <source>
        <dbReference type="EMBL" id="RQM21126.1"/>
    </source>
</evidence>
<evidence type="ECO:0000313" key="3">
    <source>
        <dbReference type="Proteomes" id="UP000284702"/>
    </source>
</evidence>
<protein>
    <recommendedName>
        <fullName evidence="1">Regulator of MON1-CCZ1 complex N-terminal domain-containing protein</fullName>
    </recommendedName>
</protein>
<feature type="domain" description="Regulator of MON1-CCZ1 complex N-terminal" evidence="1">
    <location>
        <begin position="95"/>
        <end position="170"/>
    </location>
</feature>
<dbReference type="Proteomes" id="UP000284702">
    <property type="component" value="Unassembled WGS sequence"/>
</dbReference>
<dbReference type="VEuPathDB" id="FungiDB:H257_13717"/>
<dbReference type="GO" id="GO:0010506">
    <property type="term" value="P:regulation of autophagy"/>
    <property type="evidence" value="ECO:0007669"/>
    <property type="project" value="InterPro"/>
</dbReference>
<comment type="caution">
    <text evidence="2">The sequence shown here is derived from an EMBL/GenBank/DDBJ whole genome shotgun (WGS) entry which is preliminary data.</text>
</comment>
<sequence length="637" mass="69852">MGGTPASMDESGGAHVYLSSAAVRERNMGTASWWHDEAHDCVISLRPILDAEGSSTDKLGLCVDMLPGASHGSASPIAATTHSSHGSFSHGASFVDVKLSIDCQFFAVQRNDIEVDVWATATSDDDASISLRYSVMCKRTSRLLGLYWNAKCKFHRVLAYSTHLFWWHPQQHVVVLATGSKATELRPFFVDGGNLAKISKVVVSAPLLTTAQVGLAYLYSTLYLVYSSTSNQQLLLYRVHPSVDTVCVRALRVGFPDPVALSVVDNLLVVHSATYGVSSFYDVALADSDPFLHPLPLHMPMPTNNTTTCDKVETAFMSPHFALASRPTNDDDMTRVLFHAIRLNLHAIAACATASARPMLSVARFLLRRRGGTAHGDVGGDDKDVKEALFASFRTRLHEGRWPEADFRACVHMLHHHEATDAMKMQSNILPISKAMASATTSAHLLVLYIQSMATQHRCAELVAFPMDDSVEVAHELELHVTLALRLTLRYASSKKHISHSPKWFFDQVVAVATKGTTTPPTIDMPLDTNNHHINPHLVLNGPAASTPSPDAVTCDQSNVQARQYLYALYVFLCTFAPAALVRDDRGRSQLSYECTFPEHLCTPSDKELQINGSSNDDDPSVHFRRLFGFSDNGHGT</sequence>